<evidence type="ECO:0008006" key="3">
    <source>
        <dbReference type="Google" id="ProtNLM"/>
    </source>
</evidence>
<evidence type="ECO:0000313" key="2">
    <source>
        <dbReference type="Proteomes" id="UP000295510"/>
    </source>
</evidence>
<dbReference type="RefSeq" id="WP_245988775.1">
    <property type="nucleotide sequence ID" value="NZ_SNYL01000001.1"/>
</dbReference>
<dbReference type="NCBIfam" id="NF041023">
    <property type="entry name" value="PP0621_fam"/>
    <property type="match status" value="1"/>
</dbReference>
<protein>
    <recommendedName>
        <fullName evidence="3">Preprotein translocase subunit YajC</fullName>
    </recommendedName>
</protein>
<accession>A0A4R6UH26</accession>
<dbReference type="EMBL" id="SNYL01000001">
    <property type="protein sequence ID" value="TDQ45326.1"/>
    <property type="molecule type" value="Genomic_DNA"/>
</dbReference>
<name>A0A4R6UH26_9BURK</name>
<gene>
    <name evidence="1" type="ORF">DFR43_101229</name>
</gene>
<proteinExistence type="predicted"/>
<dbReference type="AlphaFoldDB" id="A0A4R6UH26"/>
<reference evidence="1 2" key="1">
    <citation type="submission" date="2019-03" db="EMBL/GenBank/DDBJ databases">
        <title>Genomic Encyclopedia of Type Strains, Phase IV (KMG-IV): sequencing the most valuable type-strain genomes for metagenomic binning, comparative biology and taxonomic classification.</title>
        <authorList>
            <person name="Goeker M."/>
        </authorList>
    </citation>
    <scope>NUCLEOTIDE SEQUENCE [LARGE SCALE GENOMIC DNA]</scope>
    <source>
        <strain evidence="1 2">DSM 19605</strain>
    </source>
</reference>
<dbReference type="InterPro" id="IPR049708">
    <property type="entry name" value="PP0621-like"/>
</dbReference>
<comment type="caution">
    <text evidence="1">The sequence shown here is derived from an EMBL/GenBank/DDBJ whole genome shotgun (WGS) entry which is preliminary data.</text>
</comment>
<keyword evidence="2" id="KW-1185">Reference proteome</keyword>
<sequence length="82" mass="9299">MIKYLLVIAVVLVAYYIWRHNRRLEAQAEAAREQARRQARRPAVPDAMVTCRHCGLHLPAADAVQGTLGYYCGPEHRRLAEG</sequence>
<evidence type="ECO:0000313" key="1">
    <source>
        <dbReference type="EMBL" id="TDQ45326.1"/>
    </source>
</evidence>
<dbReference type="Proteomes" id="UP000295510">
    <property type="component" value="Unassembled WGS sequence"/>
</dbReference>
<organism evidence="1 2">
    <name type="scientific">Tepidicella xavieri</name>
    <dbReference type="NCBI Taxonomy" id="360241"/>
    <lineage>
        <taxon>Bacteria</taxon>
        <taxon>Pseudomonadati</taxon>
        <taxon>Pseudomonadota</taxon>
        <taxon>Betaproteobacteria</taxon>
        <taxon>Burkholderiales</taxon>
        <taxon>Tepidicella</taxon>
    </lineage>
</organism>